<accession>A0A4Q0YX12</accession>
<dbReference type="PANTHER" id="PTHR33747:SF1">
    <property type="entry name" value="ADENYLATE CYCLASE-ASSOCIATED CAP C-TERMINAL DOMAIN-CONTAINING PROTEIN"/>
    <property type="match status" value="1"/>
</dbReference>
<sequence length="214" mass="23680">MSILLEMDENWDGMPPSFIEGVLLAANMSPAPLNPDQWLPLIVTGGVTEDNVEPLSESTKKLVMTHFEQQYATLMRGEYRLPVTLNVDQEISEQHQFFAEGFLSVWPIIEPSWQGVNMPDGTRRMLSALMTTMMFLNDEAGTLEQMQQAGLTALPSPASYYRQLEVMIAEVSVAADHIQHGHGSSSVNPYKEVGRNDPCPCGSGKKFKKCCGKG</sequence>
<gene>
    <name evidence="1" type="ORF">CS022_08815</name>
</gene>
<dbReference type="AlphaFoldDB" id="A0A4Q0YX12"/>
<keyword evidence="2" id="KW-1185">Reference proteome</keyword>
<dbReference type="RefSeq" id="WP_129121967.1">
    <property type="nucleotide sequence ID" value="NZ_PEIB01000008.1"/>
</dbReference>
<dbReference type="EMBL" id="PEIB01000008">
    <property type="protein sequence ID" value="RXJ73591.1"/>
    <property type="molecule type" value="Genomic_DNA"/>
</dbReference>
<dbReference type="Pfam" id="PF02810">
    <property type="entry name" value="SEC-C"/>
    <property type="match status" value="1"/>
</dbReference>
<dbReference type="SUPFAM" id="SSF101327">
    <property type="entry name" value="YgfB-like"/>
    <property type="match status" value="1"/>
</dbReference>
<dbReference type="NCBIfam" id="TIGR02292">
    <property type="entry name" value="ygfB_yecA"/>
    <property type="match status" value="1"/>
</dbReference>
<comment type="caution">
    <text evidence="1">The sequence shown here is derived from an EMBL/GenBank/DDBJ whole genome shotgun (WGS) entry which is preliminary data.</text>
</comment>
<dbReference type="InterPro" id="IPR004027">
    <property type="entry name" value="SEC_C_motif"/>
</dbReference>
<evidence type="ECO:0000313" key="2">
    <source>
        <dbReference type="Proteomes" id="UP000290287"/>
    </source>
</evidence>
<dbReference type="PANTHER" id="PTHR33747">
    <property type="entry name" value="UPF0225 PROTEIN SCO1677"/>
    <property type="match status" value="1"/>
</dbReference>
<dbReference type="Proteomes" id="UP000290287">
    <property type="component" value="Unassembled WGS sequence"/>
</dbReference>
<dbReference type="Gene3D" id="3.10.450.50">
    <property type="match status" value="1"/>
</dbReference>
<name>A0A4Q0YX12_9GAMM</name>
<dbReference type="OrthoDB" id="570299at2"/>
<evidence type="ECO:0000313" key="1">
    <source>
        <dbReference type="EMBL" id="RXJ73591.1"/>
    </source>
</evidence>
<dbReference type="InterPro" id="IPR036255">
    <property type="entry name" value="YgfB-like_sf"/>
</dbReference>
<dbReference type="SUPFAM" id="SSF103642">
    <property type="entry name" value="Sec-C motif"/>
    <property type="match status" value="1"/>
</dbReference>
<proteinExistence type="predicted"/>
<reference evidence="1 2" key="1">
    <citation type="submission" date="2017-10" db="EMBL/GenBank/DDBJ databases">
        <title>Nyctiphanis sp. nov., isolated from the stomach of the euphausiid Nyctiphanes simplex (Hansen, 1911) in the Gulf of California.</title>
        <authorList>
            <person name="Gomez-Gil B."/>
            <person name="Aguilar-Mendez M."/>
            <person name="Lopez-Cortes A."/>
            <person name="Gomez-Gutierrez J."/>
            <person name="Roque A."/>
            <person name="Lang E."/>
            <person name="Gonzalez-Castillo A."/>
        </authorList>
    </citation>
    <scope>NUCLEOTIDE SEQUENCE [LARGE SCALE GENOMIC DNA]</scope>
    <source>
        <strain evidence="1 2">CAIM 600</strain>
    </source>
</reference>
<organism evidence="1 2">
    <name type="scientific">Veronia nyctiphanis</name>
    <dbReference type="NCBI Taxonomy" id="1278244"/>
    <lineage>
        <taxon>Bacteria</taxon>
        <taxon>Pseudomonadati</taxon>
        <taxon>Pseudomonadota</taxon>
        <taxon>Gammaproteobacteria</taxon>
        <taxon>Vibrionales</taxon>
        <taxon>Vibrionaceae</taxon>
        <taxon>Veronia</taxon>
    </lineage>
</organism>
<dbReference type="InterPro" id="IPR011978">
    <property type="entry name" value="YgfB-like"/>
</dbReference>
<protein>
    <submittedName>
        <fullName evidence="1">Prepilin peptidase</fullName>
    </submittedName>
</protein>
<dbReference type="Pfam" id="PF03695">
    <property type="entry name" value="UPF0149"/>
    <property type="match status" value="1"/>
</dbReference>